<evidence type="ECO:0000256" key="1">
    <source>
        <dbReference type="ARBA" id="ARBA00004141"/>
    </source>
</evidence>
<feature type="transmembrane region" description="Helical" evidence="8">
    <location>
        <begin position="61"/>
        <end position="82"/>
    </location>
</feature>
<feature type="region of interest" description="Disordered" evidence="7">
    <location>
        <begin position="1"/>
        <end position="37"/>
    </location>
</feature>
<dbReference type="EMBL" id="VCGU01000011">
    <property type="protein sequence ID" value="TRY67783.1"/>
    <property type="molecule type" value="Genomic_DNA"/>
</dbReference>
<dbReference type="PANTHER" id="PTHR10332:SF88">
    <property type="entry name" value="EQUILIBRATIVE NUCLEOSIDE TRANSPORTER 1, ISOFORM A"/>
    <property type="match status" value="1"/>
</dbReference>
<keyword evidence="4 8" id="KW-0812">Transmembrane</keyword>
<keyword evidence="10" id="KW-1185">Reference proteome</keyword>
<evidence type="ECO:0008006" key="11">
    <source>
        <dbReference type="Google" id="ProtNLM"/>
    </source>
</evidence>
<organism evidence="9 10">
    <name type="scientific">Tigriopus californicus</name>
    <name type="common">Marine copepod</name>
    <dbReference type="NCBI Taxonomy" id="6832"/>
    <lineage>
        <taxon>Eukaryota</taxon>
        <taxon>Metazoa</taxon>
        <taxon>Ecdysozoa</taxon>
        <taxon>Arthropoda</taxon>
        <taxon>Crustacea</taxon>
        <taxon>Multicrustacea</taxon>
        <taxon>Hexanauplia</taxon>
        <taxon>Copepoda</taxon>
        <taxon>Harpacticoida</taxon>
        <taxon>Harpacticidae</taxon>
        <taxon>Tigriopus</taxon>
    </lineage>
</organism>
<feature type="transmembrane region" description="Helical" evidence="8">
    <location>
        <begin position="177"/>
        <end position="203"/>
    </location>
</feature>
<feature type="transmembrane region" description="Helical" evidence="8">
    <location>
        <begin position="408"/>
        <end position="426"/>
    </location>
</feature>
<evidence type="ECO:0000256" key="8">
    <source>
        <dbReference type="SAM" id="Phobius"/>
    </source>
</evidence>
<dbReference type="GO" id="GO:0005337">
    <property type="term" value="F:nucleoside transmembrane transporter activity"/>
    <property type="evidence" value="ECO:0007669"/>
    <property type="project" value="InterPro"/>
</dbReference>
<comment type="caution">
    <text evidence="9">The sequence shown here is derived from an EMBL/GenBank/DDBJ whole genome shotgun (WGS) entry which is preliminary data.</text>
</comment>
<evidence type="ECO:0000256" key="3">
    <source>
        <dbReference type="ARBA" id="ARBA00022448"/>
    </source>
</evidence>
<comment type="similarity">
    <text evidence="2">Belongs to the SLC29A/ENT transporter (TC 2.A.57) family.</text>
</comment>
<sequence>MSYSAIESPEYVPGSTHGTRRRSFKSDLHDDTSEETPLIGRAPHGQIIAPKDKWNIVRWSFLYLGMITMLPWNIMLSMPSFWDYKFRNVTLDALNSSISGQSDLFSDKPTEMQITFPSYLSIASNVPGAITTIAHSLLGQRACVRKRIFWSLAVFFASFGGLLVLSLPNSDKWQDRYLHTVILMVVLLNVGVNVLQGALFGVSGRFPSIYAGCVMTGQSLGGVLPAIAAILLTLFDVEPRVLGPVCFCLILVSILTAMVIFFGMSNNIYFLYYGEGKVSVDQDIDHNDEVDHICYKAIFKNSWMYFVTGYINYATTLSVFPAITSLVRSQVQTHWTRVFFTPVASVLLFNVGDLIGRTSATWLQWPGTKRFEQFTLMSVTILRIGLIPLFIYCNVAPDSRHLPVLIRFDIDYCLLVFALSFTVGYIGNTCLTMNPKLQPNPQAQEAANLALTALFVAGQASGSFGSYLLLNML</sequence>
<protein>
    <recommendedName>
        <fullName evidence="11">Equilibrative nucleoside transporter 1</fullName>
    </recommendedName>
</protein>
<evidence type="ECO:0000256" key="2">
    <source>
        <dbReference type="ARBA" id="ARBA00007965"/>
    </source>
</evidence>
<comment type="subcellular location">
    <subcellularLocation>
        <location evidence="1">Membrane</location>
        <topology evidence="1">Multi-pass membrane protein</topology>
    </subcellularLocation>
</comment>
<accession>A0A553NQR1</accession>
<evidence type="ECO:0000256" key="7">
    <source>
        <dbReference type="SAM" id="MobiDB-lite"/>
    </source>
</evidence>
<evidence type="ECO:0000256" key="4">
    <source>
        <dbReference type="ARBA" id="ARBA00022692"/>
    </source>
</evidence>
<feature type="transmembrane region" description="Helical" evidence="8">
    <location>
        <begin position="446"/>
        <end position="470"/>
    </location>
</feature>
<evidence type="ECO:0000313" key="9">
    <source>
        <dbReference type="EMBL" id="TRY67783.1"/>
    </source>
</evidence>
<dbReference type="PRINTS" id="PR01130">
    <property type="entry name" value="DERENTRNSPRT"/>
</dbReference>
<keyword evidence="3" id="KW-0813">Transport</keyword>
<dbReference type="InterPro" id="IPR002259">
    <property type="entry name" value="Eqnu_transpt"/>
</dbReference>
<gene>
    <name evidence="9" type="ORF">TCAL_02925</name>
</gene>
<dbReference type="Pfam" id="PF01733">
    <property type="entry name" value="Nucleoside_tran"/>
    <property type="match status" value="1"/>
</dbReference>
<dbReference type="AlphaFoldDB" id="A0A553NQR1"/>
<dbReference type="GO" id="GO:0005886">
    <property type="term" value="C:plasma membrane"/>
    <property type="evidence" value="ECO:0007669"/>
    <property type="project" value="TreeGrafter"/>
</dbReference>
<evidence type="ECO:0000313" key="10">
    <source>
        <dbReference type="Proteomes" id="UP000318571"/>
    </source>
</evidence>
<feature type="transmembrane region" description="Helical" evidence="8">
    <location>
        <begin position="338"/>
        <end position="356"/>
    </location>
</feature>
<keyword evidence="6 8" id="KW-0472">Membrane</keyword>
<reference evidence="9 10" key="1">
    <citation type="journal article" date="2018" name="Nat. Ecol. Evol.">
        <title>Genomic signatures of mitonuclear coevolution across populations of Tigriopus californicus.</title>
        <authorList>
            <person name="Barreto F.S."/>
            <person name="Watson E.T."/>
            <person name="Lima T.G."/>
            <person name="Willett C.S."/>
            <person name="Edmands S."/>
            <person name="Li W."/>
            <person name="Burton R.S."/>
        </authorList>
    </citation>
    <scope>NUCLEOTIDE SEQUENCE [LARGE SCALE GENOMIC DNA]</scope>
    <source>
        <strain evidence="9 10">San Diego</strain>
    </source>
</reference>
<evidence type="ECO:0000256" key="5">
    <source>
        <dbReference type="ARBA" id="ARBA00022989"/>
    </source>
</evidence>
<proteinExistence type="inferred from homology"/>
<dbReference type="PIRSF" id="PIRSF016379">
    <property type="entry name" value="ENT"/>
    <property type="match status" value="1"/>
</dbReference>
<feature type="transmembrane region" description="Helical" evidence="8">
    <location>
        <begin position="376"/>
        <end position="396"/>
    </location>
</feature>
<dbReference type="PANTHER" id="PTHR10332">
    <property type="entry name" value="EQUILIBRATIVE NUCLEOSIDE TRANSPORTER"/>
    <property type="match status" value="1"/>
</dbReference>
<feature type="transmembrane region" description="Helical" evidence="8">
    <location>
        <begin position="303"/>
        <end position="326"/>
    </location>
</feature>
<feature type="transmembrane region" description="Helical" evidence="8">
    <location>
        <begin position="209"/>
        <end position="234"/>
    </location>
</feature>
<evidence type="ECO:0000256" key="6">
    <source>
        <dbReference type="ARBA" id="ARBA00023136"/>
    </source>
</evidence>
<dbReference type="Proteomes" id="UP000318571">
    <property type="component" value="Chromosome 4"/>
</dbReference>
<feature type="transmembrane region" description="Helical" evidence="8">
    <location>
        <begin position="148"/>
        <end position="165"/>
    </location>
</feature>
<feature type="transmembrane region" description="Helical" evidence="8">
    <location>
        <begin position="241"/>
        <end position="264"/>
    </location>
</feature>
<name>A0A553NQR1_TIGCA</name>
<keyword evidence="5 8" id="KW-1133">Transmembrane helix</keyword>